<sequence>MYPSLIISSLISAPSRRAASAHPSKSRNPAVQCTRTTSTSGCSAEAFARATQLHAFQYRGLPTTMRLPRSPIDRVVEITLHCHSDKEDRDYWLTGLRVALLKSAQTYITTLGTKITTPEMPHFQRNLEVWPGGSFKLLLKGGYWCYFQLS</sequence>
<evidence type="ECO:0000313" key="2">
    <source>
        <dbReference type="EMBL" id="SCZ90348.1"/>
    </source>
</evidence>
<name>A0A2X0KFG6_9BASI</name>
<proteinExistence type="predicted"/>
<gene>
    <name evidence="2" type="ORF">BZ3500_MVSOF-1268-A1-R1_CHR1-3G01932</name>
</gene>
<reference evidence="3" key="1">
    <citation type="submission" date="2016-10" db="EMBL/GenBank/DDBJ databases">
        <authorList>
            <person name="Jeantristanb JTB J.-T."/>
            <person name="Ricardo R."/>
        </authorList>
    </citation>
    <scope>NUCLEOTIDE SEQUENCE [LARGE SCALE GENOMIC DNA]</scope>
</reference>
<feature type="compositionally biased region" description="Low complexity" evidence="1">
    <location>
        <begin position="17"/>
        <end position="27"/>
    </location>
</feature>
<dbReference type="AlphaFoldDB" id="A0A2X0KFG6"/>
<accession>A0A2X0KFG6</accession>
<protein>
    <submittedName>
        <fullName evidence="2">BZ3500_MvSof-1268-A1-R1_Chr1-3g01932 protein</fullName>
    </submittedName>
</protein>
<evidence type="ECO:0000256" key="1">
    <source>
        <dbReference type="SAM" id="MobiDB-lite"/>
    </source>
</evidence>
<dbReference type="Proteomes" id="UP000249723">
    <property type="component" value="Unassembled WGS sequence"/>
</dbReference>
<feature type="region of interest" description="Disordered" evidence="1">
    <location>
        <begin position="17"/>
        <end position="36"/>
    </location>
</feature>
<organism evidence="2 3">
    <name type="scientific">Microbotryum saponariae</name>
    <dbReference type="NCBI Taxonomy" id="289078"/>
    <lineage>
        <taxon>Eukaryota</taxon>
        <taxon>Fungi</taxon>
        <taxon>Dikarya</taxon>
        <taxon>Basidiomycota</taxon>
        <taxon>Pucciniomycotina</taxon>
        <taxon>Microbotryomycetes</taxon>
        <taxon>Microbotryales</taxon>
        <taxon>Microbotryaceae</taxon>
        <taxon>Microbotryum</taxon>
    </lineage>
</organism>
<dbReference type="EMBL" id="FMWP01000014">
    <property type="protein sequence ID" value="SCZ90348.1"/>
    <property type="molecule type" value="Genomic_DNA"/>
</dbReference>
<keyword evidence="3" id="KW-1185">Reference proteome</keyword>
<evidence type="ECO:0000313" key="3">
    <source>
        <dbReference type="Proteomes" id="UP000249723"/>
    </source>
</evidence>